<dbReference type="RefSeq" id="XP_033686343.1">
    <property type="nucleotide sequence ID" value="XM_033835460.1"/>
</dbReference>
<gene>
    <name evidence="1" type="ORF">BU26DRAFT_603782</name>
</gene>
<dbReference type="AlphaFoldDB" id="A0A6A6IM79"/>
<dbReference type="Proteomes" id="UP000800094">
    <property type="component" value="Unassembled WGS sequence"/>
</dbReference>
<organism evidence="1 2">
    <name type="scientific">Trematosphaeria pertusa</name>
    <dbReference type="NCBI Taxonomy" id="390896"/>
    <lineage>
        <taxon>Eukaryota</taxon>
        <taxon>Fungi</taxon>
        <taxon>Dikarya</taxon>
        <taxon>Ascomycota</taxon>
        <taxon>Pezizomycotina</taxon>
        <taxon>Dothideomycetes</taxon>
        <taxon>Pleosporomycetidae</taxon>
        <taxon>Pleosporales</taxon>
        <taxon>Massarineae</taxon>
        <taxon>Trematosphaeriaceae</taxon>
        <taxon>Trematosphaeria</taxon>
    </lineage>
</organism>
<reference evidence="1" key="1">
    <citation type="journal article" date="2020" name="Stud. Mycol.">
        <title>101 Dothideomycetes genomes: a test case for predicting lifestyles and emergence of pathogens.</title>
        <authorList>
            <person name="Haridas S."/>
            <person name="Albert R."/>
            <person name="Binder M."/>
            <person name="Bloem J."/>
            <person name="Labutti K."/>
            <person name="Salamov A."/>
            <person name="Andreopoulos B."/>
            <person name="Baker S."/>
            <person name="Barry K."/>
            <person name="Bills G."/>
            <person name="Bluhm B."/>
            <person name="Cannon C."/>
            <person name="Castanera R."/>
            <person name="Culley D."/>
            <person name="Daum C."/>
            <person name="Ezra D."/>
            <person name="Gonzalez J."/>
            <person name="Henrissat B."/>
            <person name="Kuo A."/>
            <person name="Liang C."/>
            <person name="Lipzen A."/>
            <person name="Lutzoni F."/>
            <person name="Magnuson J."/>
            <person name="Mondo S."/>
            <person name="Nolan M."/>
            <person name="Ohm R."/>
            <person name="Pangilinan J."/>
            <person name="Park H.-J."/>
            <person name="Ramirez L."/>
            <person name="Alfaro M."/>
            <person name="Sun H."/>
            <person name="Tritt A."/>
            <person name="Yoshinaga Y."/>
            <person name="Zwiers L.-H."/>
            <person name="Turgeon B."/>
            <person name="Goodwin S."/>
            <person name="Spatafora J."/>
            <person name="Crous P."/>
            <person name="Grigoriev I."/>
        </authorList>
    </citation>
    <scope>NUCLEOTIDE SEQUENCE</scope>
    <source>
        <strain evidence="1">CBS 122368</strain>
    </source>
</reference>
<keyword evidence="2" id="KW-1185">Reference proteome</keyword>
<dbReference type="GeneID" id="54588790"/>
<protein>
    <submittedName>
        <fullName evidence="1">Uncharacterized protein</fullName>
    </submittedName>
</protein>
<proteinExistence type="predicted"/>
<evidence type="ECO:0000313" key="1">
    <source>
        <dbReference type="EMBL" id="KAF2251339.1"/>
    </source>
</evidence>
<evidence type="ECO:0000313" key="2">
    <source>
        <dbReference type="Proteomes" id="UP000800094"/>
    </source>
</evidence>
<accession>A0A6A6IM79</accession>
<sequence length="284" mass="32950">MSYTNFRGLLTALDGYIDELSPYTVDLNNTLFPRLPLELRELIYRYIAHPPHQRGPRRTYVSRHAGGALPPWRPLWLPTICSVNWATWIEAGLYVIRSTEFEIMYPDNLDYFAKFLDTFPGEQGWTAVRRLYFTLFDRNGVFHAKRNGYIDFMHRCTGLTEVTLKFNVRKLLDKQTVLLPYVALAHMNISQSAGFLTLDEVTAMHGLEAIFEVSSLNKVYIDVFPRIYLHAEGLADGVLMDGMELIEELAEWMREGFRRRGRSAAVVVREVRTEGLTWDSLWFI</sequence>
<dbReference type="EMBL" id="ML987193">
    <property type="protein sequence ID" value="KAF2251339.1"/>
    <property type="molecule type" value="Genomic_DNA"/>
</dbReference>
<dbReference type="OrthoDB" id="3781081at2759"/>
<name>A0A6A6IM79_9PLEO</name>